<keyword evidence="2" id="KW-0645">Protease</keyword>
<name>A0A7Y0HYJ9_9BIFI</name>
<protein>
    <submittedName>
        <fullName evidence="2">Carboxypeptidase</fullName>
    </submittedName>
</protein>
<evidence type="ECO:0000256" key="1">
    <source>
        <dbReference type="SAM" id="MobiDB-lite"/>
    </source>
</evidence>
<keyword evidence="3" id="KW-1185">Reference proteome</keyword>
<proteinExistence type="predicted"/>
<dbReference type="InterPro" id="IPR029058">
    <property type="entry name" value="AB_hydrolase_fold"/>
</dbReference>
<gene>
    <name evidence="2" type="ORF">G1C96_0421</name>
</gene>
<dbReference type="SUPFAM" id="SSF53474">
    <property type="entry name" value="alpha/beta-Hydrolases"/>
    <property type="match status" value="1"/>
</dbReference>
<dbReference type="Pfam" id="PF00450">
    <property type="entry name" value="Peptidase_S10"/>
    <property type="match status" value="1"/>
</dbReference>
<sequence length="530" mass="58027">MSDQQRDRDEATGAATNAGGAETKDAGTGLPRPVSHTTRHAIVLDGRTWTYDVTVGTMTIDTAKVRPAASIFSVAYQVVDEDGEPDRARPVTFIFNGGPGSSTTFLLMGSVAPKRIVVPDAAPVPGAPYELADNMHTLLPTSDLVFIDAAGAGFSQIADKAKPELWSVDGDVKGFSAFIRRWLSANHRWNSPKYVLGESYGTTRGAALAYRLQQDGVALNGLVLISNILDYAFTLDTSDQFYVGYFPTYASVAQYHGRAGAGMSPEEHRARARAFANGPLRLALAMGASLDEGTKHDVARRYAELTGLDAQYVFDSDLRVTDMRFRKQLLRGDEKIVGRYDGRVAGYDLDRMSDEETFVVDDAFLDPAYSSLANAYLRDDLGWDGEEERRGFADFDWSATEPGKGWTWWHTQPEMTKSSWGRQIPFPNVVPDLAAAIAHSHTLKVLVGNGVYDLCTPFFQTEYDIDHLGLPAALRGNVAFTYYPAGHMLYSSERSLAKFAGDLARFYAADAAGLAEIDERPKPEQPNIAL</sequence>
<dbReference type="RefSeq" id="WP_169274991.1">
    <property type="nucleotide sequence ID" value="NZ_JAAIIH010000001.1"/>
</dbReference>
<dbReference type="GO" id="GO:0004185">
    <property type="term" value="F:serine-type carboxypeptidase activity"/>
    <property type="evidence" value="ECO:0007669"/>
    <property type="project" value="InterPro"/>
</dbReference>
<feature type="compositionally biased region" description="Basic and acidic residues" evidence="1">
    <location>
        <begin position="1"/>
        <end position="11"/>
    </location>
</feature>
<reference evidence="2 3" key="1">
    <citation type="submission" date="2020-02" db="EMBL/GenBank/DDBJ databases">
        <title>Characterization of phylogenetic diversity of novel bifidobacterial species isolated in Czech ZOOs.</title>
        <authorList>
            <person name="Lugli G.A."/>
            <person name="Vera N.B."/>
            <person name="Ventura M."/>
        </authorList>
    </citation>
    <scope>NUCLEOTIDE SEQUENCE [LARGE SCALE GENOMIC DNA]</scope>
    <source>
        <strain evidence="2 3">DSM 109958</strain>
    </source>
</reference>
<feature type="region of interest" description="Disordered" evidence="1">
    <location>
        <begin position="1"/>
        <end position="39"/>
    </location>
</feature>
<keyword evidence="2" id="KW-0121">Carboxypeptidase</keyword>
<dbReference type="Proteomes" id="UP000588277">
    <property type="component" value="Unassembled WGS sequence"/>
</dbReference>
<feature type="compositionally biased region" description="Low complexity" evidence="1">
    <location>
        <begin position="12"/>
        <end position="21"/>
    </location>
</feature>
<keyword evidence="2" id="KW-0378">Hydrolase</keyword>
<dbReference type="Gene3D" id="3.40.50.1820">
    <property type="entry name" value="alpha/beta hydrolase"/>
    <property type="match status" value="1"/>
</dbReference>
<comment type="caution">
    <text evidence="2">The sequence shown here is derived from an EMBL/GenBank/DDBJ whole genome shotgun (WGS) entry which is preliminary data.</text>
</comment>
<dbReference type="AlphaFoldDB" id="A0A7Y0HYJ9"/>
<organism evidence="2 3">
    <name type="scientific">Bifidobacterium moraviense</name>
    <dbReference type="NCBI Taxonomy" id="2675323"/>
    <lineage>
        <taxon>Bacteria</taxon>
        <taxon>Bacillati</taxon>
        <taxon>Actinomycetota</taxon>
        <taxon>Actinomycetes</taxon>
        <taxon>Bifidobacteriales</taxon>
        <taxon>Bifidobacteriaceae</taxon>
        <taxon>Bifidobacterium</taxon>
    </lineage>
</organism>
<evidence type="ECO:0000313" key="3">
    <source>
        <dbReference type="Proteomes" id="UP000588277"/>
    </source>
</evidence>
<evidence type="ECO:0000313" key="2">
    <source>
        <dbReference type="EMBL" id="NMM99843.1"/>
    </source>
</evidence>
<dbReference type="GO" id="GO:0006508">
    <property type="term" value="P:proteolysis"/>
    <property type="evidence" value="ECO:0007669"/>
    <property type="project" value="InterPro"/>
</dbReference>
<accession>A0A7Y0HYJ9</accession>
<dbReference type="EMBL" id="JAAIIH010000001">
    <property type="protein sequence ID" value="NMM99843.1"/>
    <property type="molecule type" value="Genomic_DNA"/>
</dbReference>
<dbReference type="InterPro" id="IPR001563">
    <property type="entry name" value="Peptidase_S10"/>
</dbReference>